<feature type="domain" description="O-methyltransferase dimerisation" evidence="6">
    <location>
        <begin position="22"/>
        <end position="127"/>
    </location>
</feature>
<evidence type="ECO:0000256" key="4">
    <source>
        <dbReference type="ARBA" id="ARBA00034481"/>
    </source>
</evidence>
<dbReference type="Pfam" id="PF08100">
    <property type="entry name" value="Dimerisation"/>
    <property type="match status" value="1"/>
</dbReference>
<dbReference type="SUPFAM" id="SSF46785">
    <property type="entry name" value="Winged helix' DNA-binding domain"/>
    <property type="match status" value="1"/>
</dbReference>
<dbReference type="EMBL" id="WJXA01000012">
    <property type="protein sequence ID" value="KAF7124945.1"/>
    <property type="molecule type" value="Genomic_DNA"/>
</dbReference>
<protein>
    <submittedName>
        <fullName evidence="7">Uncharacterized protein</fullName>
    </submittedName>
</protein>
<dbReference type="InterPro" id="IPR036388">
    <property type="entry name" value="WH-like_DNA-bd_sf"/>
</dbReference>
<dbReference type="PANTHER" id="PTHR11746">
    <property type="entry name" value="O-METHYLTRANSFERASE"/>
    <property type="match status" value="1"/>
</dbReference>
<evidence type="ECO:0000256" key="2">
    <source>
        <dbReference type="ARBA" id="ARBA00022679"/>
    </source>
</evidence>
<comment type="similarity">
    <text evidence="4">Belongs to the class I-like SAM-binding methyltransferase superfamily. Cation-independent O-methyltransferase family. COMT subfamily.</text>
</comment>
<dbReference type="InterPro" id="IPR036390">
    <property type="entry name" value="WH_DNA-bd_sf"/>
</dbReference>
<evidence type="ECO:0000259" key="6">
    <source>
        <dbReference type="Pfam" id="PF08100"/>
    </source>
</evidence>
<dbReference type="Proteomes" id="UP000626092">
    <property type="component" value="Unassembled WGS sequence"/>
</dbReference>
<dbReference type="GO" id="GO:0008171">
    <property type="term" value="F:O-methyltransferase activity"/>
    <property type="evidence" value="ECO:0007669"/>
    <property type="project" value="InterPro"/>
</dbReference>
<evidence type="ECO:0000313" key="7">
    <source>
        <dbReference type="EMBL" id="KAF7124945.1"/>
    </source>
</evidence>
<dbReference type="PROSITE" id="PS51683">
    <property type="entry name" value="SAM_OMT_II"/>
    <property type="match status" value="2"/>
</dbReference>
<evidence type="ECO:0000259" key="5">
    <source>
        <dbReference type="Pfam" id="PF00891"/>
    </source>
</evidence>
<dbReference type="InterPro" id="IPR001077">
    <property type="entry name" value="COMT_C"/>
</dbReference>
<dbReference type="Gene3D" id="3.40.50.150">
    <property type="entry name" value="Vaccinia Virus protein VP39"/>
    <property type="match status" value="2"/>
</dbReference>
<dbReference type="Pfam" id="PF00891">
    <property type="entry name" value="Methyltransf_2"/>
    <property type="match status" value="2"/>
</dbReference>
<organism evidence="7 8">
    <name type="scientific">Rhododendron simsii</name>
    <name type="common">Sims's rhododendron</name>
    <dbReference type="NCBI Taxonomy" id="118357"/>
    <lineage>
        <taxon>Eukaryota</taxon>
        <taxon>Viridiplantae</taxon>
        <taxon>Streptophyta</taxon>
        <taxon>Embryophyta</taxon>
        <taxon>Tracheophyta</taxon>
        <taxon>Spermatophyta</taxon>
        <taxon>Magnoliopsida</taxon>
        <taxon>eudicotyledons</taxon>
        <taxon>Gunneridae</taxon>
        <taxon>Pentapetalae</taxon>
        <taxon>asterids</taxon>
        <taxon>Ericales</taxon>
        <taxon>Ericaceae</taxon>
        <taxon>Ericoideae</taxon>
        <taxon>Rhodoreae</taxon>
        <taxon>Rhododendron</taxon>
    </lineage>
</organism>
<dbReference type="FunFam" id="3.40.50.150:FF:000061">
    <property type="entry name" value="Caffeic acid O-methyltransferase"/>
    <property type="match status" value="1"/>
</dbReference>
<evidence type="ECO:0000313" key="8">
    <source>
        <dbReference type="Proteomes" id="UP000626092"/>
    </source>
</evidence>
<dbReference type="InterPro" id="IPR016461">
    <property type="entry name" value="COMT-like"/>
</dbReference>
<dbReference type="GO" id="GO:0032259">
    <property type="term" value="P:methylation"/>
    <property type="evidence" value="ECO:0007669"/>
    <property type="project" value="UniProtKB-KW"/>
</dbReference>
<name>A0A834G4U3_RHOSS</name>
<dbReference type="SUPFAM" id="SSF53335">
    <property type="entry name" value="S-adenosyl-L-methionine-dependent methyltransferases"/>
    <property type="match status" value="2"/>
</dbReference>
<gene>
    <name evidence="7" type="ORF">RHSIM_Rhsim12G0186900</name>
</gene>
<dbReference type="FunFam" id="1.10.10.10:FF:000357">
    <property type="entry name" value="Caffeic acid 3-O-methyltransferase"/>
    <property type="match status" value="1"/>
</dbReference>
<reference evidence="7" key="1">
    <citation type="submission" date="2019-11" db="EMBL/GenBank/DDBJ databases">
        <authorList>
            <person name="Liu Y."/>
            <person name="Hou J."/>
            <person name="Li T.-Q."/>
            <person name="Guan C.-H."/>
            <person name="Wu X."/>
            <person name="Wu H.-Z."/>
            <person name="Ling F."/>
            <person name="Zhang R."/>
            <person name="Shi X.-G."/>
            <person name="Ren J.-P."/>
            <person name="Chen E.-F."/>
            <person name="Sun J.-M."/>
        </authorList>
    </citation>
    <scope>NUCLEOTIDE SEQUENCE</scope>
    <source>
        <strain evidence="7">Adult_tree_wgs_1</strain>
        <tissue evidence="7">Leaves</tissue>
    </source>
</reference>
<accession>A0A834G4U3</accession>
<feature type="domain" description="O-methyltransferase C-terminal" evidence="5">
    <location>
        <begin position="368"/>
        <end position="447"/>
    </location>
</feature>
<evidence type="ECO:0000256" key="1">
    <source>
        <dbReference type="ARBA" id="ARBA00022603"/>
    </source>
</evidence>
<dbReference type="Gene3D" id="1.10.10.10">
    <property type="entry name" value="Winged helix-like DNA-binding domain superfamily/Winged helix DNA-binding domain"/>
    <property type="match status" value="1"/>
</dbReference>
<dbReference type="InterPro" id="IPR012967">
    <property type="entry name" value="COMT_dimerisation"/>
</dbReference>
<dbReference type="AlphaFoldDB" id="A0A834G4U3"/>
<keyword evidence="8" id="KW-1185">Reference proteome</keyword>
<dbReference type="InterPro" id="IPR029063">
    <property type="entry name" value="SAM-dependent_MTases_sf"/>
</dbReference>
<keyword evidence="1" id="KW-0489">Methyltransferase</keyword>
<comment type="caution">
    <text evidence="7">The sequence shown here is derived from an EMBL/GenBank/DDBJ whole genome shotgun (WGS) entry which is preliminary data.</text>
</comment>
<evidence type="ECO:0000256" key="3">
    <source>
        <dbReference type="ARBA" id="ARBA00022691"/>
    </source>
</evidence>
<dbReference type="GO" id="GO:0008757">
    <property type="term" value="F:S-adenosylmethionine-dependent methyltransferase activity"/>
    <property type="evidence" value="ECO:0007669"/>
    <property type="project" value="UniProtKB-ARBA"/>
</dbReference>
<keyword evidence="2" id="KW-0808">Transferase</keyword>
<proteinExistence type="inferred from homology"/>
<sequence length="465" mass="51367">MEPCYNDSTNKEEEEDNYSYAMELASSSVLPMVLMAAVELKVLDIIAKAGPGAQLSPSEIASRLPVATHNPDAPEMLDRMLRLLASHSILTCSVDLSSDQPPLPLAARVEQQRRLYGLSAVANYFVSDQDGGVSSMLILLQDKVFMDSWYELKGAVVEGGIPFDKVHGMHAFEYPGKDPRFNEVFNKAMINHTTIVLNKILQSFYKGFEQVQKLVDVGGGLGVTLNLITSKYPHIKGVNFDLPHVIQHAPTYSGVEHVGGDMFESVPRGDAIFMKAILHDWSDDQCLKLLKNCHKALPDNGKIIVVEGILPVIPDSSAATKGIFQFDLVMMTQSPGGKERTKQEFMALATGAGFSGIRLECFVCNFWAILHDWSDDQCLKLLKNCHKALADNGKIIVVEGILPVIPDRGAATEGIFQFDLVMMTQSPGGKERTKQEFMALATGAGFSGIRFECFFVRNFWVMEFY</sequence>
<keyword evidence="3" id="KW-0949">S-adenosyl-L-methionine</keyword>
<feature type="domain" description="O-methyltransferase C-terminal" evidence="5">
    <location>
        <begin position="149"/>
        <end position="355"/>
    </location>
</feature>
<dbReference type="OrthoDB" id="1606438at2759"/>
<dbReference type="GO" id="GO:0046983">
    <property type="term" value="F:protein dimerization activity"/>
    <property type="evidence" value="ECO:0007669"/>
    <property type="project" value="InterPro"/>
</dbReference>